<evidence type="ECO:0000256" key="1">
    <source>
        <dbReference type="ARBA" id="ARBA00011738"/>
    </source>
</evidence>
<accession>A0A1E3K5M6</accession>
<dbReference type="Gene3D" id="3.30.70.100">
    <property type="match status" value="1"/>
</dbReference>
<dbReference type="PROSITE" id="PS51502">
    <property type="entry name" value="S_R_A_B_BARREL"/>
    <property type="match status" value="1"/>
</dbReference>
<dbReference type="SUPFAM" id="SSF54909">
    <property type="entry name" value="Dimeric alpha+beta barrel"/>
    <property type="match status" value="1"/>
</dbReference>
<feature type="domain" description="Stress-response A/B barrel" evidence="2">
    <location>
        <begin position="4"/>
        <end position="120"/>
    </location>
</feature>
<reference evidence="3 4" key="1">
    <citation type="submission" date="2016-06" db="EMBL/GenBank/DDBJ databases">
        <title>Evolution of pathogenesis and genome organization in the Tremellales.</title>
        <authorList>
            <person name="Cuomo C."/>
            <person name="Litvintseva A."/>
            <person name="Heitman J."/>
            <person name="Chen Y."/>
            <person name="Sun S."/>
            <person name="Springer D."/>
            <person name="Dromer F."/>
            <person name="Young S."/>
            <person name="Zeng Q."/>
            <person name="Chapman S."/>
            <person name="Gujja S."/>
            <person name="Saif S."/>
            <person name="Birren B."/>
        </authorList>
    </citation>
    <scope>NUCLEOTIDE SEQUENCE [LARGE SCALE GENOMIC DNA]</scope>
    <source>
        <strain evidence="3 4">CBS 6273</strain>
    </source>
</reference>
<dbReference type="InterPro" id="IPR044662">
    <property type="entry name" value="HS1/DABB1-like"/>
</dbReference>
<gene>
    <name evidence="3" type="ORF">I350_03416</name>
</gene>
<dbReference type="Proteomes" id="UP000095149">
    <property type="component" value="Unassembled WGS sequence"/>
</dbReference>
<dbReference type="AlphaFoldDB" id="A0A1E3K5M6"/>
<dbReference type="EMBL" id="MEKH01000005">
    <property type="protein sequence ID" value="ODO07837.1"/>
    <property type="molecule type" value="Genomic_DNA"/>
</dbReference>
<evidence type="ECO:0000313" key="3">
    <source>
        <dbReference type="EMBL" id="ODO07837.1"/>
    </source>
</evidence>
<dbReference type="SMART" id="SM00886">
    <property type="entry name" value="Dabb"/>
    <property type="match status" value="1"/>
</dbReference>
<dbReference type="InterPro" id="IPR011008">
    <property type="entry name" value="Dimeric_a/b-barrel"/>
</dbReference>
<evidence type="ECO:0000313" key="4">
    <source>
        <dbReference type="Proteomes" id="UP000095149"/>
    </source>
</evidence>
<dbReference type="InterPro" id="IPR013097">
    <property type="entry name" value="Dabb"/>
</dbReference>
<comment type="subunit">
    <text evidence="1">Homodimer.</text>
</comment>
<protein>
    <recommendedName>
        <fullName evidence="2">Stress-response A/B barrel domain-containing protein</fullName>
    </recommendedName>
</protein>
<organism evidence="3 4">
    <name type="scientific">Cryptococcus amylolentus CBS 6273</name>
    <dbReference type="NCBI Taxonomy" id="1296118"/>
    <lineage>
        <taxon>Eukaryota</taxon>
        <taxon>Fungi</taxon>
        <taxon>Dikarya</taxon>
        <taxon>Basidiomycota</taxon>
        <taxon>Agaricomycotina</taxon>
        <taxon>Tremellomycetes</taxon>
        <taxon>Tremellales</taxon>
        <taxon>Cryptococcaceae</taxon>
        <taxon>Cryptococcus</taxon>
    </lineage>
</organism>
<evidence type="ECO:0000259" key="2">
    <source>
        <dbReference type="PROSITE" id="PS51502"/>
    </source>
</evidence>
<name>A0A1E3K5M6_9TREE</name>
<dbReference type="OrthoDB" id="42919at2759"/>
<dbReference type="PANTHER" id="PTHR33178">
    <property type="match status" value="1"/>
</dbReference>
<dbReference type="PANTHER" id="PTHR33178:SF19">
    <property type="entry name" value="STRESS-RESPONSE A_B BARREL DOMAIN-CONTAINING PROTEIN"/>
    <property type="match status" value="1"/>
</dbReference>
<proteinExistence type="predicted"/>
<dbReference type="Pfam" id="PF07876">
    <property type="entry name" value="Dabb"/>
    <property type="match status" value="1"/>
</dbReference>
<comment type="caution">
    <text evidence="3">The sequence shown here is derived from an EMBL/GenBank/DDBJ whole genome shotgun (WGS) entry which is preliminary data.</text>
</comment>
<sequence>MPKIVHIVLWKLKRPSVLTSTSTEQVFAEAKKAISALKDVPGPETLHLGGPLIDARAKGFDYGWSASISLYIALKSTLAGLYSVFSSAKALQEYATSEAHLKVVKENVLPNVDDVLAYDFELEE</sequence>